<gene>
    <name evidence="2" type="ORF">UFOPK1775_00051</name>
</gene>
<keyword evidence="1" id="KW-1133">Transmembrane helix</keyword>
<reference evidence="2" key="1">
    <citation type="submission" date="2020-05" db="EMBL/GenBank/DDBJ databases">
        <authorList>
            <person name="Chiriac C."/>
            <person name="Salcher M."/>
            <person name="Ghai R."/>
            <person name="Kavagutti S V."/>
        </authorList>
    </citation>
    <scope>NUCLEOTIDE SEQUENCE</scope>
</reference>
<dbReference type="EMBL" id="CAEZUB010000003">
    <property type="protein sequence ID" value="CAB4582156.1"/>
    <property type="molecule type" value="Genomic_DNA"/>
</dbReference>
<feature type="transmembrane region" description="Helical" evidence="1">
    <location>
        <begin position="54"/>
        <end position="73"/>
    </location>
</feature>
<dbReference type="AlphaFoldDB" id="A0A6J6F127"/>
<evidence type="ECO:0000313" key="2">
    <source>
        <dbReference type="EMBL" id="CAB4582156.1"/>
    </source>
</evidence>
<organism evidence="2">
    <name type="scientific">freshwater metagenome</name>
    <dbReference type="NCBI Taxonomy" id="449393"/>
    <lineage>
        <taxon>unclassified sequences</taxon>
        <taxon>metagenomes</taxon>
        <taxon>ecological metagenomes</taxon>
    </lineage>
</organism>
<keyword evidence="1" id="KW-0472">Membrane</keyword>
<accession>A0A6J6F127</accession>
<proteinExistence type="predicted"/>
<feature type="transmembrane region" description="Helical" evidence="1">
    <location>
        <begin position="85"/>
        <end position="103"/>
    </location>
</feature>
<feature type="transmembrane region" description="Helical" evidence="1">
    <location>
        <begin position="26"/>
        <end position="47"/>
    </location>
</feature>
<sequence length="104" mass="11049">MKYLFSLLAGVASAVAATFLHKFAPPFGLVISIIGTFTAVWTIGRIYAGRRFKAVAALGWIAIFFRAASFGVGKELFVQGDNLGNAFFFISFAALAIAIALPAN</sequence>
<protein>
    <submittedName>
        <fullName evidence="2">Unannotated protein</fullName>
    </submittedName>
</protein>
<name>A0A6J6F127_9ZZZZ</name>
<keyword evidence="1" id="KW-0812">Transmembrane</keyword>
<evidence type="ECO:0000256" key="1">
    <source>
        <dbReference type="SAM" id="Phobius"/>
    </source>
</evidence>